<dbReference type="Proteomes" id="UP001595999">
    <property type="component" value="Unassembled WGS sequence"/>
</dbReference>
<dbReference type="Pfam" id="PF21983">
    <property type="entry name" value="NikA-like"/>
    <property type="match status" value="1"/>
</dbReference>
<protein>
    <submittedName>
        <fullName evidence="1">Plasmid mobilization protein MobA</fullName>
    </submittedName>
</protein>
<sequence length="106" mass="11405">MSKSENRKLSGTLPPVRCSSEAEGLVRQKAADCGMGVGPFMLACALGRQTRSKVDEHVINELRRLGGLQKHLFNQGGGVLSKEYSQVLVEITKAIGRIVRPDAGAE</sequence>
<organism evidence="1 2">
    <name type="scientific">Chromobacterium aquaticum</name>
    <dbReference type="NCBI Taxonomy" id="467180"/>
    <lineage>
        <taxon>Bacteria</taxon>
        <taxon>Pseudomonadati</taxon>
        <taxon>Pseudomonadota</taxon>
        <taxon>Betaproteobacteria</taxon>
        <taxon>Neisseriales</taxon>
        <taxon>Chromobacteriaceae</taxon>
        <taxon>Chromobacterium</taxon>
    </lineage>
</organism>
<keyword evidence="2" id="KW-1185">Reference proteome</keyword>
<dbReference type="EMBL" id="JBHSEK010000029">
    <property type="protein sequence ID" value="MFC4492446.1"/>
    <property type="molecule type" value="Genomic_DNA"/>
</dbReference>
<accession>A0ABV9A4A9</accession>
<dbReference type="RefSeq" id="WP_231464000.1">
    <property type="nucleotide sequence ID" value="NZ_JAJOHW010000115.1"/>
</dbReference>
<reference evidence="2" key="1">
    <citation type="journal article" date="2019" name="Int. J. Syst. Evol. Microbiol.">
        <title>The Global Catalogue of Microorganisms (GCM) 10K type strain sequencing project: providing services to taxonomists for standard genome sequencing and annotation.</title>
        <authorList>
            <consortium name="The Broad Institute Genomics Platform"/>
            <consortium name="The Broad Institute Genome Sequencing Center for Infectious Disease"/>
            <person name="Wu L."/>
            <person name="Ma J."/>
        </authorList>
    </citation>
    <scope>NUCLEOTIDE SEQUENCE [LARGE SCALE GENOMIC DNA]</scope>
    <source>
        <strain evidence="2">CGMCC 4.7608</strain>
    </source>
</reference>
<dbReference type="InterPro" id="IPR053842">
    <property type="entry name" value="NikA-like"/>
</dbReference>
<evidence type="ECO:0000313" key="2">
    <source>
        <dbReference type="Proteomes" id="UP001595999"/>
    </source>
</evidence>
<proteinExistence type="predicted"/>
<dbReference type="NCBIfam" id="NF041264">
    <property type="entry name" value="MobA"/>
    <property type="match status" value="1"/>
</dbReference>
<comment type="caution">
    <text evidence="1">The sequence shown here is derived from an EMBL/GenBank/DDBJ whole genome shotgun (WGS) entry which is preliminary data.</text>
</comment>
<name>A0ABV9A4A9_9NEIS</name>
<gene>
    <name evidence="1" type="primary">mobA</name>
    <name evidence="1" type="ORF">ACFO0R_22785</name>
</gene>
<dbReference type="InterPro" id="IPR047751">
    <property type="entry name" value="MobA-like"/>
</dbReference>
<evidence type="ECO:0000313" key="1">
    <source>
        <dbReference type="EMBL" id="MFC4492446.1"/>
    </source>
</evidence>